<comment type="catalytic activity">
    <reaction evidence="8">
        <text>a hydroperoxide + [protein]-dithiol = [protein]-disulfide + an alcohol + H2O</text>
        <dbReference type="Rhea" id="RHEA:10008"/>
        <dbReference type="Rhea" id="RHEA-COMP:10593"/>
        <dbReference type="Rhea" id="RHEA-COMP:10594"/>
        <dbReference type="ChEBI" id="CHEBI:15377"/>
        <dbReference type="ChEBI" id="CHEBI:29950"/>
        <dbReference type="ChEBI" id="CHEBI:30879"/>
        <dbReference type="ChEBI" id="CHEBI:35924"/>
        <dbReference type="ChEBI" id="CHEBI:50058"/>
    </reaction>
</comment>
<dbReference type="InterPro" id="IPR000866">
    <property type="entry name" value="AhpC/TSA"/>
</dbReference>
<proteinExistence type="evidence at transcript level"/>
<organism evidence="12">
    <name type="scientific">Dastarcus helophoroides</name>
    <dbReference type="NCBI Taxonomy" id="1169899"/>
    <lineage>
        <taxon>Eukaryota</taxon>
        <taxon>Metazoa</taxon>
        <taxon>Ecdysozoa</taxon>
        <taxon>Arthropoda</taxon>
        <taxon>Hexapoda</taxon>
        <taxon>Insecta</taxon>
        <taxon>Pterygota</taxon>
        <taxon>Neoptera</taxon>
        <taxon>Endopterygota</taxon>
        <taxon>Coleoptera</taxon>
        <taxon>Polyphaga</taxon>
        <taxon>Cucujiformia</taxon>
        <taxon>Coccinelloidea</taxon>
        <taxon>Bothrideridae</taxon>
        <taxon>Dastarcus</taxon>
    </lineage>
</organism>
<evidence type="ECO:0000313" key="12">
    <source>
        <dbReference type="EMBL" id="AKG26774.1"/>
    </source>
</evidence>
<feature type="active site" description="Cysteine sulfenic acid (-SOH) intermediate; for peroxidase activity" evidence="10">
    <location>
        <position position="44"/>
    </location>
</feature>
<dbReference type="Gene3D" id="3.40.30.10">
    <property type="entry name" value="Glutaredoxin"/>
    <property type="match status" value="1"/>
</dbReference>
<dbReference type="Pfam" id="PF10417">
    <property type="entry name" value="1-cysPrx_C"/>
    <property type="match status" value="1"/>
</dbReference>
<dbReference type="PIRSF" id="PIRSF000239">
    <property type="entry name" value="AHPC"/>
    <property type="match status" value="1"/>
</dbReference>
<dbReference type="PANTHER" id="PTHR43503">
    <property type="entry name" value="MCG48959-RELATED"/>
    <property type="match status" value="1"/>
</dbReference>
<evidence type="ECO:0000256" key="1">
    <source>
        <dbReference type="ARBA" id="ARBA00022559"/>
    </source>
</evidence>
<dbReference type="InterPro" id="IPR045020">
    <property type="entry name" value="PRX_1cys"/>
</dbReference>
<dbReference type="AlphaFoldDB" id="A0A0F7EXG5"/>
<evidence type="ECO:0000256" key="2">
    <source>
        <dbReference type="ARBA" id="ARBA00022862"/>
    </source>
</evidence>
<dbReference type="FunFam" id="3.40.30.10:FF:000011">
    <property type="entry name" value="Peroxiredoxin PRX1"/>
    <property type="match status" value="1"/>
</dbReference>
<evidence type="ECO:0000256" key="3">
    <source>
        <dbReference type="ARBA" id="ARBA00023002"/>
    </source>
</evidence>
<keyword evidence="2 9" id="KW-0049">Antioxidant</keyword>
<dbReference type="Gene3D" id="3.30.1020.10">
    <property type="entry name" value="Antioxidant, Horf6, Chain A, domain2"/>
    <property type="match status" value="1"/>
</dbReference>
<dbReference type="PROSITE" id="PS51352">
    <property type="entry name" value="THIOREDOXIN_2"/>
    <property type="match status" value="1"/>
</dbReference>
<dbReference type="Pfam" id="PF00578">
    <property type="entry name" value="AhpC-TSA"/>
    <property type="match status" value="1"/>
</dbReference>
<comment type="function">
    <text evidence="7">Thiol-specific peroxidase that catalyzes the reduction of hydrogen peroxide and organic hydroperoxides to water and alcohols, respectively. Plays a role in cell protection against oxidative stress by detoxifying peroxides.</text>
</comment>
<name>A0A0F7EXG5_9CUCU</name>
<reference evidence="12" key="1">
    <citation type="submission" date="2014-11" db="EMBL/GenBank/DDBJ databases">
        <title>Identification, characterization and analysis of expression of peroxiredoxin in Dastarcus helophoroides.</title>
        <authorList>
            <person name="Guo R."/>
            <person name="Song W."/>
        </authorList>
    </citation>
    <scope>NUCLEOTIDE SEQUENCE</scope>
</reference>
<evidence type="ECO:0000256" key="5">
    <source>
        <dbReference type="ARBA" id="ARBA00025719"/>
    </source>
</evidence>
<dbReference type="GO" id="GO:0005829">
    <property type="term" value="C:cytosol"/>
    <property type="evidence" value="ECO:0007669"/>
    <property type="project" value="TreeGrafter"/>
</dbReference>
<dbReference type="InterPro" id="IPR013766">
    <property type="entry name" value="Thioredoxin_domain"/>
</dbReference>
<sequence>MVQLGEQFPNFTANTTIGKINFHEWLGNSWGILFSHPADFTPVCTTELARVLQILSEFKKRGVKPIALSCDSVENHIRWFNDIKSYAQHIGDGFPYPIISDEDRDVACLLQMVDVDEKDADGIPLTARAVFIIDAKKKLRLSILYPATVGRNFDEILRTIDALQLSDKHKIATPADWKPGQPVMVQPSVSEDECKNMFPFVMRTDLPSGLGYIRSTQL</sequence>
<dbReference type="InterPro" id="IPR024706">
    <property type="entry name" value="Peroxiredoxin_AhpC-typ"/>
</dbReference>
<evidence type="ECO:0000256" key="8">
    <source>
        <dbReference type="ARBA" id="ARBA00051132"/>
    </source>
</evidence>
<evidence type="ECO:0000256" key="6">
    <source>
        <dbReference type="ARBA" id="ARBA00026176"/>
    </source>
</evidence>
<comment type="similarity">
    <text evidence="5">Belongs to the peroxiredoxin family. Prx6 subfamily.</text>
</comment>
<dbReference type="InterPro" id="IPR019479">
    <property type="entry name" value="Peroxiredoxin_C"/>
</dbReference>
<dbReference type="PANTHER" id="PTHR43503:SF4">
    <property type="entry name" value="PEROXIREDOXIN-6"/>
    <property type="match status" value="1"/>
</dbReference>
<dbReference type="InterPro" id="IPR036249">
    <property type="entry name" value="Thioredoxin-like_sf"/>
</dbReference>
<dbReference type="SUPFAM" id="SSF52833">
    <property type="entry name" value="Thioredoxin-like"/>
    <property type="match status" value="1"/>
</dbReference>
<keyword evidence="3 9" id="KW-0560">Oxidoreductase</keyword>
<dbReference type="CDD" id="cd03016">
    <property type="entry name" value="PRX_1cys"/>
    <property type="match status" value="1"/>
</dbReference>
<dbReference type="GO" id="GO:0045454">
    <property type="term" value="P:cell redox homeostasis"/>
    <property type="evidence" value="ECO:0007669"/>
    <property type="project" value="TreeGrafter"/>
</dbReference>
<evidence type="ECO:0000256" key="10">
    <source>
        <dbReference type="PIRSR" id="PIRSR000239-1"/>
    </source>
</evidence>
<evidence type="ECO:0000256" key="7">
    <source>
        <dbReference type="ARBA" id="ARBA00037420"/>
    </source>
</evidence>
<evidence type="ECO:0000259" key="11">
    <source>
        <dbReference type="PROSITE" id="PS51352"/>
    </source>
</evidence>
<evidence type="ECO:0000256" key="9">
    <source>
        <dbReference type="PIRNR" id="PIRNR000239"/>
    </source>
</evidence>
<accession>A0A0F7EXG5</accession>
<dbReference type="GO" id="GO:0005739">
    <property type="term" value="C:mitochondrion"/>
    <property type="evidence" value="ECO:0007669"/>
    <property type="project" value="TreeGrafter"/>
</dbReference>
<protein>
    <recommendedName>
        <fullName evidence="6">1-Cys peroxiredoxin</fullName>
    </recommendedName>
</protein>
<evidence type="ECO:0000256" key="4">
    <source>
        <dbReference type="ARBA" id="ARBA00023284"/>
    </source>
</evidence>
<dbReference type="FunFam" id="3.30.1020.10:FF:000001">
    <property type="entry name" value="1-Cys peroxiredoxin"/>
    <property type="match status" value="1"/>
</dbReference>
<feature type="domain" description="Thioredoxin" evidence="11">
    <location>
        <begin position="2"/>
        <end position="165"/>
    </location>
</feature>
<dbReference type="EMBL" id="KP191595">
    <property type="protein sequence ID" value="AKG26774.1"/>
    <property type="molecule type" value="mRNA"/>
</dbReference>
<keyword evidence="4 9" id="KW-0676">Redox-active center</keyword>
<keyword evidence="1 9" id="KW-0575">Peroxidase</keyword>
<dbReference type="GO" id="GO:0051920">
    <property type="term" value="F:peroxiredoxin activity"/>
    <property type="evidence" value="ECO:0007669"/>
    <property type="project" value="InterPro"/>
</dbReference>